<evidence type="ECO:0000259" key="2">
    <source>
        <dbReference type="Pfam" id="PF00561"/>
    </source>
</evidence>
<dbReference type="SUPFAM" id="SSF53474">
    <property type="entry name" value="alpha/beta-Hydrolases"/>
    <property type="match status" value="1"/>
</dbReference>
<evidence type="ECO:0000256" key="1">
    <source>
        <dbReference type="SAM" id="SignalP"/>
    </source>
</evidence>
<keyword evidence="1" id="KW-0732">Signal</keyword>
<evidence type="ECO:0000313" key="3">
    <source>
        <dbReference type="EMBL" id="KAH9321583.1"/>
    </source>
</evidence>
<dbReference type="FunFam" id="3.40.50.1820:FF:000270">
    <property type="entry name" value="Alpha/beta-Hydrolases superfamily protein"/>
    <property type="match status" value="1"/>
</dbReference>
<dbReference type="EMBL" id="JAHRHJ020000003">
    <property type="protein sequence ID" value="KAH9321583.1"/>
    <property type="molecule type" value="Genomic_DNA"/>
</dbReference>
<organism evidence="3 4">
    <name type="scientific">Taxus chinensis</name>
    <name type="common">Chinese yew</name>
    <name type="synonym">Taxus wallichiana var. chinensis</name>
    <dbReference type="NCBI Taxonomy" id="29808"/>
    <lineage>
        <taxon>Eukaryota</taxon>
        <taxon>Viridiplantae</taxon>
        <taxon>Streptophyta</taxon>
        <taxon>Embryophyta</taxon>
        <taxon>Tracheophyta</taxon>
        <taxon>Spermatophyta</taxon>
        <taxon>Pinopsida</taxon>
        <taxon>Pinidae</taxon>
        <taxon>Conifers II</taxon>
        <taxon>Cupressales</taxon>
        <taxon>Taxaceae</taxon>
        <taxon>Taxus</taxon>
    </lineage>
</organism>
<reference evidence="3 4" key="1">
    <citation type="journal article" date="2021" name="Nat. Plants">
        <title>The Taxus genome provides insights into paclitaxel biosynthesis.</title>
        <authorList>
            <person name="Xiong X."/>
            <person name="Gou J."/>
            <person name="Liao Q."/>
            <person name="Li Y."/>
            <person name="Zhou Q."/>
            <person name="Bi G."/>
            <person name="Li C."/>
            <person name="Du R."/>
            <person name="Wang X."/>
            <person name="Sun T."/>
            <person name="Guo L."/>
            <person name="Liang H."/>
            <person name="Lu P."/>
            <person name="Wu Y."/>
            <person name="Zhang Z."/>
            <person name="Ro D.K."/>
            <person name="Shang Y."/>
            <person name="Huang S."/>
            <person name="Yan J."/>
        </authorList>
    </citation>
    <scope>NUCLEOTIDE SEQUENCE [LARGE SCALE GENOMIC DNA]</scope>
    <source>
        <strain evidence="3">Ta-2019</strain>
    </source>
</reference>
<name>A0AA38GHH9_TAXCH</name>
<dbReference type="PANTHER" id="PTHR45763">
    <property type="entry name" value="HYDROLASE, ALPHA/BETA FOLD FAMILY PROTEIN, EXPRESSED-RELATED"/>
    <property type="match status" value="1"/>
</dbReference>
<dbReference type="Proteomes" id="UP000824469">
    <property type="component" value="Unassembled WGS sequence"/>
</dbReference>
<dbReference type="PANTHER" id="PTHR45763:SF54">
    <property type="entry name" value="HYDROLASE, ALPHA_BETA FOLD FAMILY PROTEIN, EXPRESSED"/>
    <property type="match status" value="1"/>
</dbReference>
<feature type="signal peptide" evidence="1">
    <location>
        <begin position="1"/>
        <end position="19"/>
    </location>
</feature>
<gene>
    <name evidence="3" type="ORF">KI387_016222</name>
</gene>
<dbReference type="AlphaFoldDB" id="A0AA38GHH9"/>
<accession>A0AA38GHH9</accession>
<dbReference type="InterPro" id="IPR000073">
    <property type="entry name" value="AB_hydrolase_1"/>
</dbReference>
<dbReference type="OMA" id="YIRHRIQ"/>
<feature type="non-terminal residue" evidence="3">
    <location>
        <position position="1"/>
    </location>
</feature>
<proteinExistence type="predicted"/>
<dbReference type="Gene3D" id="3.40.50.1820">
    <property type="entry name" value="alpha/beta hydrolase"/>
    <property type="match status" value="1"/>
</dbReference>
<feature type="chain" id="PRO_5041464464" description="AB hydrolase-1 domain-containing protein" evidence="1">
    <location>
        <begin position="20"/>
        <end position="347"/>
    </location>
</feature>
<protein>
    <recommendedName>
        <fullName evidence="2">AB hydrolase-1 domain-containing protein</fullName>
    </recommendedName>
</protein>
<comment type="caution">
    <text evidence="3">The sequence shown here is derived from an EMBL/GenBank/DDBJ whole genome shotgun (WGS) entry which is preliminary data.</text>
</comment>
<dbReference type="InterPro" id="IPR029058">
    <property type="entry name" value="AB_hydrolase_fold"/>
</dbReference>
<feature type="domain" description="AB hydrolase-1" evidence="2">
    <location>
        <begin position="68"/>
        <end position="330"/>
    </location>
</feature>
<sequence>EDGMLVAVVSIVLIWVAWAYKSMQPPASKICGSSSGPIVTATRIRLKDARYLAYKESGVAKHTAKYKIIVAHGFLGNRNDGLPASKEVLENLGVYLVSFDRPGYGESDPNPERSVKSIAFDIEQLADQLELGPKFYIMGISIGGHSVWSCLKYIRHRIQGAALISPVINYRWPGFPKQLSAEAYRQQERQDQWAVRVLYSAPWLTYWWMTQTWFSSSTAIKGDWKSFNSQDNEMRIKASANGDFVRRIKTSVQQGVFESLHRELMVMFGKWDFDPMDLKVDAGGNNISASVHIWQGDEDALVPVILQRYICKRLPWIQYHELRGAGHLYYLIPRNADGILNSFLTGS</sequence>
<evidence type="ECO:0000313" key="4">
    <source>
        <dbReference type="Proteomes" id="UP000824469"/>
    </source>
</evidence>
<dbReference type="Pfam" id="PF00561">
    <property type="entry name" value="Abhydrolase_1"/>
    <property type="match status" value="1"/>
</dbReference>
<feature type="non-terminal residue" evidence="3">
    <location>
        <position position="347"/>
    </location>
</feature>
<keyword evidence="4" id="KW-1185">Reference proteome</keyword>